<organism evidence="1 2">
    <name type="scientific">Choiromyces venosus 120613-1</name>
    <dbReference type="NCBI Taxonomy" id="1336337"/>
    <lineage>
        <taxon>Eukaryota</taxon>
        <taxon>Fungi</taxon>
        <taxon>Dikarya</taxon>
        <taxon>Ascomycota</taxon>
        <taxon>Pezizomycotina</taxon>
        <taxon>Pezizomycetes</taxon>
        <taxon>Pezizales</taxon>
        <taxon>Tuberaceae</taxon>
        <taxon>Choiromyces</taxon>
    </lineage>
</organism>
<accession>A0A3N4JFG3</accession>
<dbReference type="EMBL" id="ML120425">
    <property type="protein sequence ID" value="RPA95441.1"/>
    <property type="molecule type" value="Genomic_DNA"/>
</dbReference>
<evidence type="ECO:0000313" key="1">
    <source>
        <dbReference type="EMBL" id="RPA95441.1"/>
    </source>
</evidence>
<feature type="non-terminal residue" evidence="1">
    <location>
        <position position="71"/>
    </location>
</feature>
<protein>
    <submittedName>
        <fullName evidence="1">Uncharacterized protein</fullName>
    </submittedName>
</protein>
<proteinExistence type="predicted"/>
<keyword evidence="2" id="KW-1185">Reference proteome</keyword>
<name>A0A3N4JFG3_9PEZI</name>
<dbReference type="AlphaFoldDB" id="A0A3N4JFG3"/>
<reference evidence="1 2" key="1">
    <citation type="journal article" date="2018" name="Nat. Ecol. Evol.">
        <title>Pezizomycetes genomes reveal the molecular basis of ectomycorrhizal truffle lifestyle.</title>
        <authorList>
            <person name="Murat C."/>
            <person name="Payen T."/>
            <person name="Noel B."/>
            <person name="Kuo A."/>
            <person name="Morin E."/>
            <person name="Chen J."/>
            <person name="Kohler A."/>
            <person name="Krizsan K."/>
            <person name="Balestrini R."/>
            <person name="Da Silva C."/>
            <person name="Montanini B."/>
            <person name="Hainaut M."/>
            <person name="Levati E."/>
            <person name="Barry K.W."/>
            <person name="Belfiori B."/>
            <person name="Cichocki N."/>
            <person name="Clum A."/>
            <person name="Dockter R.B."/>
            <person name="Fauchery L."/>
            <person name="Guy J."/>
            <person name="Iotti M."/>
            <person name="Le Tacon F."/>
            <person name="Lindquist E.A."/>
            <person name="Lipzen A."/>
            <person name="Malagnac F."/>
            <person name="Mello A."/>
            <person name="Molinier V."/>
            <person name="Miyauchi S."/>
            <person name="Poulain J."/>
            <person name="Riccioni C."/>
            <person name="Rubini A."/>
            <person name="Sitrit Y."/>
            <person name="Splivallo R."/>
            <person name="Traeger S."/>
            <person name="Wang M."/>
            <person name="Zifcakova L."/>
            <person name="Wipf D."/>
            <person name="Zambonelli A."/>
            <person name="Paolocci F."/>
            <person name="Nowrousian M."/>
            <person name="Ottonello S."/>
            <person name="Baldrian P."/>
            <person name="Spatafora J.W."/>
            <person name="Henrissat B."/>
            <person name="Nagy L.G."/>
            <person name="Aury J.M."/>
            <person name="Wincker P."/>
            <person name="Grigoriev I.V."/>
            <person name="Bonfante P."/>
            <person name="Martin F.M."/>
        </authorList>
    </citation>
    <scope>NUCLEOTIDE SEQUENCE [LARGE SCALE GENOMIC DNA]</scope>
    <source>
        <strain evidence="1 2">120613-1</strain>
    </source>
</reference>
<sequence length="71" mass="8156">MSNELQLPTPQETSLIFQDRYPVLQQTKKQHTILQNLSDIHQNPPLWPIIPIRVEIIATSAEAEIKRLTLG</sequence>
<gene>
    <name evidence="1" type="ORF">L873DRAFT_1812749</name>
</gene>
<evidence type="ECO:0000313" key="2">
    <source>
        <dbReference type="Proteomes" id="UP000276215"/>
    </source>
</evidence>
<dbReference type="Proteomes" id="UP000276215">
    <property type="component" value="Unassembled WGS sequence"/>
</dbReference>